<evidence type="ECO:0000256" key="5">
    <source>
        <dbReference type="NCBIfam" id="TIGR01378"/>
    </source>
</evidence>
<dbReference type="InterPro" id="IPR007371">
    <property type="entry name" value="TPK_catalytic"/>
</dbReference>
<dbReference type="SUPFAM" id="SSF63999">
    <property type="entry name" value="Thiamin pyrophosphokinase, catalytic domain"/>
    <property type="match status" value="1"/>
</dbReference>
<dbReference type="Gene3D" id="3.40.50.10240">
    <property type="entry name" value="Thiamin pyrophosphokinase, catalytic domain"/>
    <property type="match status" value="1"/>
</dbReference>
<sequence>MTTSDHIVRDHKPVTLLGGGEVFEGDIGAALALAPTCVAADSGAALALAAGVELAAVIGDFDSAPAEVLARIPSERCHRVAEQESTDFDKALTRIDAPLVLGVGFTGARLDHQLAAFNTLATYPDRPCILLGAHEIVLLAPPRITLPTGAGDVVSLMPLAPVTGRSRRLEWPIDGLDFAPGGRVGTSNRALGPVALEMDGPDMLLILPRRLMAPLAAQLLRPDHAQWPARA</sequence>
<accession>A0ABW1Z1I9</accession>
<dbReference type="SUPFAM" id="SSF63862">
    <property type="entry name" value="Thiamin pyrophosphokinase, substrate-binding domain"/>
    <property type="match status" value="1"/>
</dbReference>
<dbReference type="EMBL" id="JBHSWA010000001">
    <property type="protein sequence ID" value="MFC6642431.1"/>
    <property type="molecule type" value="Genomic_DNA"/>
</dbReference>
<comment type="caution">
    <text evidence="7">The sequence shown here is derived from an EMBL/GenBank/DDBJ whole genome shotgun (WGS) entry which is preliminary data.</text>
</comment>
<gene>
    <name evidence="7" type="ORF">ACFQAU_12715</name>
</gene>
<protein>
    <recommendedName>
        <fullName evidence="5">Thiamine diphosphokinase</fullName>
        <ecNumber evidence="5">2.7.6.2</ecNumber>
    </recommendedName>
</protein>
<evidence type="ECO:0000256" key="2">
    <source>
        <dbReference type="ARBA" id="ARBA00022741"/>
    </source>
</evidence>
<dbReference type="SMART" id="SM00983">
    <property type="entry name" value="TPK_B1_binding"/>
    <property type="match status" value="1"/>
</dbReference>
<proteinExistence type="predicted"/>
<evidence type="ECO:0000313" key="8">
    <source>
        <dbReference type="Proteomes" id="UP001596403"/>
    </source>
</evidence>
<reference evidence="8" key="1">
    <citation type="journal article" date="2019" name="Int. J. Syst. Evol. Microbiol.">
        <title>The Global Catalogue of Microorganisms (GCM) 10K type strain sequencing project: providing services to taxonomists for standard genome sequencing and annotation.</title>
        <authorList>
            <consortium name="The Broad Institute Genomics Platform"/>
            <consortium name="The Broad Institute Genome Sequencing Center for Infectious Disease"/>
            <person name="Wu L."/>
            <person name="Ma J."/>
        </authorList>
    </citation>
    <scope>NUCLEOTIDE SEQUENCE [LARGE SCALE GENOMIC DNA]</scope>
    <source>
        <strain evidence="8">NBRC 111368</strain>
    </source>
</reference>
<dbReference type="NCBIfam" id="TIGR01378">
    <property type="entry name" value="thi_PPkinase"/>
    <property type="match status" value="1"/>
</dbReference>
<dbReference type="InterPro" id="IPR053149">
    <property type="entry name" value="TPK"/>
</dbReference>
<keyword evidence="8" id="KW-1185">Reference proteome</keyword>
<feature type="domain" description="Thiamin pyrophosphokinase thiamin-binding" evidence="6">
    <location>
        <begin position="132"/>
        <end position="205"/>
    </location>
</feature>
<dbReference type="InterPro" id="IPR007373">
    <property type="entry name" value="Thiamin_PyroPKinase_B1-bd"/>
</dbReference>
<name>A0ABW1Z1I9_9RHOB</name>
<dbReference type="CDD" id="cd07995">
    <property type="entry name" value="TPK"/>
    <property type="match status" value="1"/>
</dbReference>
<evidence type="ECO:0000313" key="7">
    <source>
        <dbReference type="EMBL" id="MFC6642431.1"/>
    </source>
</evidence>
<dbReference type="InterPro" id="IPR006282">
    <property type="entry name" value="Thi_PPkinase"/>
</dbReference>
<keyword evidence="4" id="KW-0067">ATP-binding</keyword>
<dbReference type="PANTHER" id="PTHR41299">
    <property type="entry name" value="THIAMINE PYROPHOSPHOKINASE"/>
    <property type="match status" value="1"/>
</dbReference>
<dbReference type="InterPro" id="IPR036371">
    <property type="entry name" value="TPK_B1-bd_sf"/>
</dbReference>
<organism evidence="7 8">
    <name type="scientific">Sulfitobacter profundi</name>
    <dbReference type="NCBI Taxonomy" id="2679961"/>
    <lineage>
        <taxon>Bacteria</taxon>
        <taxon>Pseudomonadati</taxon>
        <taxon>Pseudomonadota</taxon>
        <taxon>Alphaproteobacteria</taxon>
        <taxon>Rhodobacterales</taxon>
        <taxon>Roseobacteraceae</taxon>
        <taxon>Sulfitobacter</taxon>
    </lineage>
</organism>
<keyword evidence="2" id="KW-0547">Nucleotide-binding</keyword>
<evidence type="ECO:0000256" key="4">
    <source>
        <dbReference type="ARBA" id="ARBA00022840"/>
    </source>
</evidence>
<evidence type="ECO:0000256" key="3">
    <source>
        <dbReference type="ARBA" id="ARBA00022777"/>
    </source>
</evidence>
<keyword evidence="3" id="KW-0418">Kinase</keyword>
<keyword evidence="1 7" id="KW-0808">Transferase</keyword>
<dbReference type="InterPro" id="IPR036759">
    <property type="entry name" value="TPK_catalytic_sf"/>
</dbReference>
<evidence type="ECO:0000259" key="6">
    <source>
        <dbReference type="SMART" id="SM00983"/>
    </source>
</evidence>
<dbReference type="Proteomes" id="UP001596403">
    <property type="component" value="Unassembled WGS sequence"/>
</dbReference>
<dbReference type="PANTHER" id="PTHR41299:SF1">
    <property type="entry name" value="THIAMINE PYROPHOSPHOKINASE"/>
    <property type="match status" value="1"/>
</dbReference>
<evidence type="ECO:0000256" key="1">
    <source>
        <dbReference type="ARBA" id="ARBA00022679"/>
    </source>
</evidence>
<dbReference type="GO" id="GO:0004788">
    <property type="term" value="F:thiamine diphosphokinase activity"/>
    <property type="evidence" value="ECO:0007669"/>
    <property type="project" value="UniProtKB-EC"/>
</dbReference>
<dbReference type="Pfam" id="PF04263">
    <property type="entry name" value="TPK_catalytic"/>
    <property type="match status" value="1"/>
</dbReference>
<dbReference type="RefSeq" id="WP_240791613.1">
    <property type="nucleotide sequence ID" value="NZ_JBHSWA010000001.1"/>
</dbReference>
<dbReference type="EC" id="2.7.6.2" evidence="5"/>